<accession>A0AAV5HRT7</accession>
<sequence>MEMKFHLLLLFFLLHLSSASSSSSLLGREKNLPSGVGMAGSAGADDDDKNKMALGSNISRISLSNFKGSTAGESGYHGGSASNGEHGEHQSPNGQGGSAVIPIYGAGAANLHRGHHHGTAGRNRICIGLSLSSTALALAVIQLYI</sequence>
<keyword evidence="4" id="KW-1185">Reference proteome</keyword>
<dbReference type="Proteomes" id="UP001054252">
    <property type="component" value="Unassembled WGS sequence"/>
</dbReference>
<dbReference type="EMBL" id="BPVZ01000005">
    <property type="protein sequence ID" value="GKU91537.1"/>
    <property type="molecule type" value="Genomic_DNA"/>
</dbReference>
<reference evidence="3 4" key="1">
    <citation type="journal article" date="2021" name="Commun. Biol.">
        <title>The genome of Shorea leprosula (Dipterocarpaceae) highlights the ecological relevance of drought in aseasonal tropical rainforests.</title>
        <authorList>
            <person name="Ng K.K.S."/>
            <person name="Kobayashi M.J."/>
            <person name="Fawcett J.A."/>
            <person name="Hatakeyama M."/>
            <person name="Paape T."/>
            <person name="Ng C.H."/>
            <person name="Ang C.C."/>
            <person name="Tnah L.H."/>
            <person name="Lee C.T."/>
            <person name="Nishiyama T."/>
            <person name="Sese J."/>
            <person name="O'Brien M.J."/>
            <person name="Copetti D."/>
            <person name="Mohd Noor M.I."/>
            <person name="Ong R.C."/>
            <person name="Putra M."/>
            <person name="Sireger I.Z."/>
            <person name="Indrioko S."/>
            <person name="Kosugi Y."/>
            <person name="Izuno A."/>
            <person name="Isagi Y."/>
            <person name="Lee S.L."/>
            <person name="Shimizu K.K."/>
        </authorList>
    </citation>
    <scope>NUCLEOTIDE SEQUENCE [LARGE SCALE GENOMIC DNA]</scope>
    <source>
        <strain evidence="3">214</strain>
    </source>
</reference>
<organism evidence="3 4">
    <name type="scientific">Rubroshorea leprosula</name>
    <dbReference type="NCBI Taxonomy" id="152421"/>
    <lineage>
        <taxon>Eukaryota</taxon>
        <taxon>Viridiplantae</taxon>
        <taxon>Streptophyta</taxon>
        <taxon>Embryophyta</taxon>
        <taxon>Tracheophyta</taxon>
        <taxon>Spermatophyta</taxon>
        <taxon>Magnoliopsida</taxon>
        <taxon>eudicotyledons</taxon>
        <taxon>Gunneridae</taxon>
        <taxon>Pentapetalae</taxon>
        <taxon>rosids</taxon>
        <taxon>malvids</taxon>
        <taxon>Malvales</taxon>
        <taxon>Dipterocarpaceae</taxon>
        <taxon>Rubroshorea</taxon>
    </lineage>
</organism>
<comment type="caution">
    <text evidence="3">The sequence shown here is derived from an EMBL/GenBank/DDBJ whole genome shotgun (WGS) entry which is preliminary data.</text>
</comment>
<gene>
    <name evidence="3" type="ORF">SLEP1_g5399</name>
</gene>
<dbReference type="AlphaFoldDB" id="A0AAV5HRT7"/>
<evidence type="ECO:0000256" key="2">
    <source>
        <dbReference type="SAM" id="SignalP"/>
    </source>
</evidence>
<dbReference type="PANTHER" id="PTHR36245:SF7">
    <property type="entry name" value="GLYCINE-RICH PROTEIN"/>
    <property type="match status" value="1"/>
</dbReference>
<feature type="region of interest" description="Disordered" evidence="1">
    <location>
        <begin position="70"/>
        <end position="96"/>
    </location>
</feature>
<evidence type="ECO:0000313" key="3">
    <source>
        <dbReference type="EMBL" id="GKU91537.1"/>
    </source>
</evidence>
<feature type="chain" id="PRO_5043865143" evidence="2">
    <location>
        <begin position="20"/>
        <end position="145"/>
    </location>
</feature>
<evidence type="ECO:0000313" key="4">
    <source>
        <dbReference type="Proteomes" id="UP001054252"/>
    </source>
</evidence>
<evidence type="ECO:0000256" key="1">
    <source>
        <dbReference type="SAM" id="MobiDB-lite"/>
    </source>
</evidence>
<protein>
    <submittedName>
        <fullName evidence="3">Uncharacterized protein</fullName>
    </submittedName>
</protein>
<name>A0AAV5HRT7_9ROSI</name>
<keyword evidence="2" id="KW-0732">Signal</keyword>
<proteinExistence type="predicted"/>
<dbReference type="PANTHER" id="PTHR36245">
    <property type="entry name" value="GLYCINE-RICH PROTEIN DOT1-LIKE"/>
    <property type="match status" value="1"/>
</dbReference>
<feature type="signal peptide" evidence="2">
    <location>
        <begin position="1"/>
        <end position="19"/>
    </location>
</feature>